<name>A0A9N8WCI4_9GLOM</name>
<feature type="region of interest" description="Disordered" evidence="8">
    <location>
        <begin position="751"/>
        <end position="780"/>
    </location>
</feature>
<evidence type="ECO:0000256" key="4">
    <source>
        <dbReference type="ARBA" id="ARBA00023015"/>
    </source>
</evidence>
<feature type="compositionally biased region" description="Low complexity" evidence="8">
    <location>
        <begin position="313"/>
        <end position="338"/>
    </location>
</feature>
<gene>
    <name evidence="10" type="ORF">AMORRO_LOCUS2499</name>
</gene>
<evidence type="ECO:0000256" key="6">
    <source>
        <dbReference type="ARBA" id="ARBA00023163"/>
    </source>
</evidence>
<dbReference type="GO" id="GO:0008270">
    <property type="term" value="F:zinc ion binding"/>
    <property type="evidence" value="ECO:0007669"/>
    <property type="project" value="InterPro"/>
</dbReference>
<feature type="compositionally biased region" description="Basic and acidic residues" evidence="8">
    <location>
        <begin position="767"/>
        <end position="780"/>
    </location>
</feature>
<feature type="compositionally biased region" description="Low complexity" evidence="8">
    <location>
        <begin position="804"/>
        <end position="813"/>
    </location>
</feature>
<feature type="compositionally biased region" description="Low complexity" evidence="8">
    <location>
        <begin position="867"/>
        <end position="881"/>
    </location>
</feature>
<evidence type="ECO:0000256" key="1">
    <source>
        <dbReference type="ARBA" id="ARBA00004123"/>
    </source>
</evidence>
<dbReference type="CDD" id="cd00067">
    <property type="entry name" value="GAL4"/>
    <property type="match status" value="1"/>
</dbReference>
<dbReference type="OrthoDB" id="2123952at2759"/>
<dbReference type="GO" id="GO:0005634">
    <property type="term" value="C:nucleus"/>
    <property type="evidence" value="ECO:0007669"/>
    <property type="project" value="UniProtKB-SubCell"/>
</dbReference>
<dbReference type="EMBL" id="CAJVPV010001061">
    <property type="protein sequence ID" value="CAG8485061.1"/>
    <property type="molecule type" value="Genomic_DNA"/>
</dbReference>
<dbReference type="SUPFAM" id="SSF57701">
    <property type="entry name" value="Zn2/Cys6 DNA-binding domain"/>
    <property type="match status" value="1"/>
</dbReference>
<dbReference type="Gene3D" id="4.10.240.10">
    <property type="entry name" value="Zn(2)-C6 fungal-type DNA-binding domain"/>
    <property type="match status" value="1"/>
</dbReference>
<evidence type="ECO:0000256" key="2">
    <source>
        <dbReference type="ARBA" id="ARBA00022723"/>
    </source>
</evidence>
<feature type="compositionally biased region" description="Basic and acidic residues" evidence="8">
    <location>
        <begin position="596"/>
        <end position="607"/>
    </location>
</feature>
<dbReference type="Proteomes" id="UP000789342">
    <property type="component" value="Unassembled WGS sequence"/>
</dbReference>
<keyword evidence="11" id="KW-1185">Reference proteome</keyword>
<dbReference type="PANTHER" id="PTHR31313">
    <property type="entry name" value="TY1 ENHANCER ACTIVATOR"/>
    <property type="match status" value="1"/>
</dbReference>
<comment type="caution">
    <text evidence="10">The sequence shown here is derived from an EMBL/GenBank/DDBJ whole genome shotgun (WGS) entry which is preliminary data.</text>
</comment>
<feature type="compositionally biased region" description="Low complexity" evidence="8">
    <location>
        <begin position="357"/>
        <end position="375"/>
    </location>
</feature>
<feature type="region of interest" description="Disordered" evidence="8">
    <location>
        <begin position="835"/>
        <end position="854"/>
    </location>
</feature>
<dbReference type="GO" id="GO:0003677">
    <property type="term" value="F:DNA binding"/>
    <property type="evidence" value="ECO:0007669"/>
    <property type="project" value="UniProtKB-KW"/>
</dbReference>
<feature type="region of interest" description="Disordered" evidence="8">
    <location>
        <begin position="446"/>
        <end position="471"/>
    </location>
</feature>
<dbReference type="PANTHER" id="PTHR31313:SF81">
    <property type="entry name" value="TY1 ENHANCER ACTIVATOR"/>
    <property type="match status" value="1"/>
</dbReference>
<evidence type="ECO:0000313" key="10">
    <source>
        <dbReference type="EMBL" id="CAG8485061.1"/>
    </source>
</evidence>
<keyword evidence="7" id="KW-0539">Nucleus</keyword>
<evidence type="ECO:0000259" key="9">
    <source>
        <dbReference type="PROSITE" id="PS50048"/>
    </source>
</evidence>
<feature type="domain" description="Zn(2)-C6 fungal-type" evidence="9">
    <location>
        <begin position="16"/>
        <end position="43"/>
    </location>
</feature>
<feature type="region of interest" description="Disordered" evidence="8">
    <location>
        <begin position="973"/>
        <end position="1037"/>
    </location>
</feature>
<dbReference type="InterPro" id="IPR001138">
    <property type="entry name" value="Zn2Cys6_DnaBD"/>
</dbReference>
<sequence>MTKKSNGLYRLKVTTACQNCQRRKIKCSGEIPCTYCRKLDRQCEPGKPGKKRGPPPGQEIIRSRTSRIESVMNGAVRDPNLREQLRQINVDGINPEFRHKFDRLLNNSNQKGDREHQLVDYLTEASGSDVVQSHTTNKLTIPPIQSLLSGPSTDSELPSIGLHRDDQTRLPSLGDLELVENNSPLLYRPKPVYPIHMKARQMAHYESVGKLPKPSTPNLPYPYGDRNNTIGSGSMYSSSSSSTFLASPSYYSSSPLTHSQPSPYSPSPSSSRLPSLVPYHASSPGITSPSPSGYSSSSTNEPSLLSIGSPWLTNKSRSPSDSPSSSFSNPFPTNSNTTAQQPPSVLASSNTDTQSASNTFTTPQPQSTSTDSNSTLISTNKNSELNASPSRSNNESSRQRSTPPSVQAPIASRFVLSQPEQQNYGPHTRPSLRPFIDPLHLRKPPAQDSSFPIEWLPPSTSSTYSNKERGGEKHTLDGIGVYYQADYNIQSNHDNLNQMTFPVGCDQEKLARGLGGRLVEIPSPDEHGTKRAKISNHYVTPIFSGRQISSKKSKPYVYKMASKKSQPKKKGSSEVIYKALNSIDRRALNRGINESRGVERNSYENHDLNPVQDDDVNQQPIATVDRDFASGNECDLNQPPISTIVGSFTARHERNPSETSIVGGSGNLFGSIGNDMIVGKDHNALARTMIDLTDKDEGEKNERQFSTVNNSASDANNDSDSNVRSNVGSLSIAVEKNYCSTLGKLMNQKSSFAPGSCSPADEVEGQNQREHFHDHVSDIPRVDITSTDDFYDHVSESTIMSPTSGRNESNSNSSDEREQALSKSLEKLLRVLSDSPETSKQIMDSHSTVSPKLSSLEKINDSNFDYNSTPNNPSGSPPTVSEETPATIDDDDSAREVDEVTTVDIANEKATTRKRRVYPETLVEKSRNVGRRRKVTTRLESTSNHKKHAVDVDIARMLELSRCEVENENIGELIENGNDSDETDDDRARRTRPINNRRKAVIPKRITRRTKPPAPKDPNKKWIRRKNVEGGADVSLR</sequence>
<keyword evidence="6" id="KW-0804">Transcription</keyword>
<keyword evidence="5" id="KW-0238">DNA-binding</keyword>
<dbReference type="GO" id="GO:0000981">
    <property type="term" value="F:DNA-binding transcription factor activity, RNA polymerase II-specific"/>
    <property type="evidence" value="ECO:0007669"/>
    <property type="project" value="InterPro"/>
</dbReference>
<comment type="subcellular location">
    <subcellularLocation>
        <location evidence="1">Nucleus</location>
    </subcellularLocation>
</comment>
<keyword evidence="4" id="KW-0805">Transcription regulation</keyword>
<feature type="compositionally biased region" description="Polar residues" evidence="8">
    <location>
        <begin position="835"/>
        <end position="853"/>
    </location>
</feature>
<dbReference type="InterPro" id="IPR051615">
    <property type="entry name" value="Transcr_Regulatory_Elem"/>
</dbReference>
<feature type="compositionally biased region" description="Low complexity" evidence="8">
    <location>
        <begin position="249"/>
        <end position="306"/>
    </location>
</feature>
<organism evidence="10 11">
    <name type="scientific">Acaulospora morrowiae</name>
    <dbReference type="NCBI Taxonomy" id="94023"/>
    <lineage>
        <taxon>Eukaryota</taxon>
        <taxon>Fungi</taxon>
        <taxon>Fungi incertae sedis</taxon>
        <taxon>Mucoromycota</taxon>
        <taxon>Glomeromycotina</taxon>
        <taxon>Glomeromycetes</taxon>
        <taxon>Diversisporales</taxon>
        <taxon>Acaulosporaceae</taxon>
        <taxon>Acaulospora</taxon>
    </lineage>
</organism>
<proteinExistence type="predicted"/>
<keyword evidence="2" id="KW-0479">Metal-binding</keyword>
<dbReference type="Pfam" id="PF00172">
    <property type="entry name" value="Zn_clus"/>
    <property type="match status" value="1"/>
</dbReference>
<feature type="compositionally biased region" description="Polar residues" evidence="8">
    <location>
        <begin position="376"/>
        <end position="385"/>
    </location>
</feature>
<evidence type="ECO:0000256" key="5">
    <source>
        <dbReference type="ARBA" id="ARBA00023125"/>
    </source>
</evidence>
<accession>A0A9N8WCI4</accession>
<feature type="region of interest" description="Disordered" evidence="8">
    <location>
        <begin position="249"/>
        <end position="408"/>
    </location>
</feature>
<dbReference type="AlphaFoldDB" id="A0A9N8WCI4"/>
<feature type="compositionally biased region" description="Polar residues" evidence="8">
    <location>
        <begin position="339"/>
        <end position="356"/>
    </location>
</feature>
<feature type="compositionally biased region" description="Low complexity" evidence="8">
    <location>
        <begin position="386"/>
        <end position="401"/>
    </location>
</feature>
<feature type="region of interest" description="Disordered" evidence="8">
    <location>
        <begin position="591"/>
        <end position="615"/>
    </location>
</feature>
<feature type="region of interest" description="Disordered" evidence="8">
    <location>
        <begin position="860"/>
        <end position="896"/>
    </location>
</feature>
<reference evidence="10" key="1">
    <citation type="submission" date="2021-06" db="EMBL/GenBank/DDBJ databases">
        <authorList>
            <person name="Kallberg Y."/>
            <person name="Tangrot J."/>
            <person name="Rosling A."/>
        </authorList>
    </citation>
    <scope>NUCLEOTIDE SEQUENCE</scope>
    <source>
        <strain evidence="10">CL551</strain>
    </source>
</reference>
<evidence type="ECO:0000256" key="7">
    <source>
        <dbReference type="ARBA" id="ARBA00023242"/>
    </source>
</evidence>
<dbReference type="PROSITE" id="PS50048">
    <property type="entry name" value="ZN2_CY6_FUNGAL_2"/>
    <property type="match status" value="1"/>
</dbReference>
<dbReference type="InterPro" id="IPR036864">
    <property type="entry name" value="Zn2-C6_fun-type_DNA-bd_sf"/>
</dbReference>
<dbReference type="SMART" id="SM00066">
    <property type="entry name" value="GAL4"/>
    <property type="match status" value="1"/>
</dbReference>
<evidence type="ECO:0000256" key="8">
    <source>
        <dbReference type="SAM" id="MobiDB-lite"/>
    </source>
</evidence>
<protein>
    <submittedName>
        <fullName evidence="10">12526_t:CDS:1</fullName>
    </submittedName>
</protein>
<evidence type="ECO:0000313" key="11">
    <source>
        <dbReference type="Proteomes" id="UP000789342"/>
    </source>
</evidence>
<evidence type="ECO:0000256" key="3">
    <source>
        <dbReference type="ARBA" id="ARBA00022833"/>
    </source>
</evidence>
<keyword evidence="3" id="KW-0862">Zinc</keyword>
<feature type="region of interest" description="Disordered" evidence="8">
    <location>
        <begin position="796"/>
        <end position="821"/>
    </location>
</feature>
<feature type="compositionally biased region" description="Basic residues" evidence="8">
    <location>
        <begin position="989"/>
        <end position="1011"/>
    </location>
</feature>